<name>A0A2T7DEB2_9POAL</name>
<dbReference type="EMBL" id="CM009753">
    <property type="protein sequence ID" value="PUZ53907.1"/>
    <property type="molecule type" value="Genomic_DNA"/>
</dbReference>
<proteinExistence type="predicted"/>
<evidence type="ECO:0000313" key="1">
    <source>
        <dbReference type="EMBL" id="PUZ53907.1"/>
    </source>
</evidence>
<evidence type="ECO:0000313" key="2">
    <source>
        <dbReference type="Proteomes" id="UP000244336"/>
    </source>
</evidence>
<dbReference type="OrthoDB" id="10364296at2759"/>
<dbReference type="Proteomes" id="UP000244336">
    <property type="component" value="Chromosome 5"/>
</dbReference>
<keyword evidence="2" id="KW-1185">Reference proteome</keyword>
<gene>
    <name evidence="1" type="ORF">GQ55_5G088200</name>
</gene>
<organism evidence="1 2">
    <name type="scientific">Panicum hallii var. hallii</name>
    <dbReference type="NCBI Taxonomy" id="1504633"/>
    <lineage>
        <taxon>Eukaryota</taxon>
        <taxon>Viridiplantae</taxon>
        <taxon>Streptophyta</taxon>
        <taxon>Embryophyta</taxon>
        <taxon>Tracheophyta</taxon>
        <taxon>Spermatophyta</taxon>
        <taxon>Magnoliopsida</taxon>
        <taxon>Liliopsida</taxon>
        <taxon>Poales</taxon>
        <taxon>Poaceae</taxon>
        <taxon>PACMAD clade</taxon>
        <taxon>Panicoideae</taxon>
        <taxon>Panicodae</taxon>
        <taxon>Paniceae</taxon>
        <taxon>Panicinae</taxon>
        <taxon>Panicum</taxon>
        <taxon>Panicum sect. Panicum</taxon>
    </lineage>
</organism>
<dbReference type="Gramene" id="PUZ53907">
    <property type="protein sequence ID" value="PUZ53907"/>
    <property type="gene ID" value="GQ55_5G088200"/>
</dbReference>
<reference evidence="1 2" key="1">
    <citation type="submission" date="2018-04" db="EMBL/GenBank/DDBJ databases">
        <title>WGS assembly of Panicum hallii var. hallii HAL2.</title>
        <authorList>
            <person name="Lovell J."/>
            <person name="Jenkins J."/>
            <person name="Lowry D."/>
            <person name="Mamidi S."/>
            <person name="Sreedasyam A."/>
            <person name="Weng X."/>
            <person name="Barry K."/>
            <person name="Bonette J."/>
            <person name="Campitelli B."/>
            <person name="Daum C."/>
            <person name="Gordon S."/>
            <person name="Gould B."/>
            <person name="Lipzen A."/>
            <person name="MacQueen A."/>
            <person name="Palacio-Mejia J."/>
            <person name="Plott C."/>
            <person name="Shakirov E."/>
            <person name="Shu S."/>
            <person name="Yoshinaga Y."/>
            <person name="Zane M."/>
            <person name="Rokhsar D."/>
            <person name="Grimwood J."/>
            <person name="Schmutz J."/>
            <person name="Juenger T."/>
        </authorList>
    </citation>
    <scope>NUCLEOTIDE SEQUENCE [LARGE SCALE GENOMIC DNA]</scope>
    <source>
        <strain evidence="2">cv. HAL2</strain>
    </source>
</reference>
<protein>
    <submittedName>
        <fullName evidence="1">Uncharacterized protein</fullName>
    </submittedName>
</protein>
<sequence>MTSSAPPPASSHVVGPYVLLLGLRFDCYREIARSFPTFVNATNHRGRQPRRRPQGCLRRALMRKNAIALTAPKHSHQRCWHTQCSKGISGGWEYGTMGDRLSMLLKVPFRMDLKCLW</sequence>
<accession>A0A2T7DEB2</accession>
<dbReference type="AlphaFoldDB" id="A0A2T7DEB2"/>